<feature type="transmembrane region" description="Helical" evidence="1">
    <location>
        <begin position="52"/>
        <end position="71"/>
    </location>
</feature>
<keyword evidence="1" id="KW-0812">Transmembrane</keyword>
<evidence type="ECO:0000313" key="3">
    <source>
        <dbReference type="Proteomes" id="UP000748991"/>
    </source>
</evidence>
<dbReference type="AlphaFoldDB" id="A0A943XVF3"/>
<keyword evidence="1" id="KW-0472">Membrane</keyword>
<evidence type="ECO:0000313" key="2">
    <source>
        <dbReference type="EMBL" id="MBS6535847.1"/>
    </source>
</evidence>
<proteinExistence type="predicted"/>
<dbReference type="RefSeq" id="WP_278638608.1">
    <property type="nucleotide sequence ID" value="NZ_JAGZZP010000023.1"/>
</dbReference>
<evidence type="ECO:0000256" key="1">
    <source>
        <dbReference type="SAM" id="Phobius"/>
    </source>
</evidence>
<dbReference type="Proteomes" id="UP000748991">
    <property type="component" value="Unassembled WGS sequence"/>
</dbReference>
<accession>A0A943XVF3</accession>
<reference evidence="2" key="1">
    <citation type="submission" date="2021-02" db="EMBL/GenBank/DDBJ databases">
        <title>Infant gut strain persistence is associated with maternal origin, phylogeny, and functional potential including surface adhesion and iron acquisition.</title>
        <authorList>
            <person name="Lou Y.C."/>
        </authorList>
    </citation>
    <scope>NUCLEOTIDE SEQUENCE</scope>
    <source>
        <strain evidence="2">L3_060_052G1_dasL3_060_052G1_concoct_1</strain>
    </source>
</reference>
<name>A0A943XVF3_9FIRM</name>
<dbReference type="EMBL" id="JAGZZP010000023">
    <property type="protein sequence ID" value="MBS6535847.1"/>
    <property type="molecule type" value="Genomic_DNA"/>
</dbReference>
<protein>
    <submittedName>
        <fullName evidence="2">Uncharacterized protein</fullName>
    </submittedName>
</protein>
<comment type="caution">
    <text evidence="2">The sequence shown here is derived from an EMBL/GenBank/DDBJ whole genome shotgun (WGS) entry which is preliminary data.</text>
</comment>
<gene>
    <name evidence="2" type="ORF">KH327_08455</name>
</gene>
<feature type="transmembrane region" description="Helical" evidence="1">
    <location>
        <begin position="22"/>
        <end position="46"/>
    </location>
</feature>
<organism evidence="2 3">
    <name type="scientific">Peptoniphilus harei</name>
    <dbReference type="NCBI Taxonomy" id="54005"/>
    <lineage>
        <taxon>Bacteria</taxon>
        <taxon>Bacillati</taxon>
        <taxon>Bacillota</taxon>
        <taxon>Tissierellia</taxon>
        <taxon>Tissierellales</taxon>
        <taxon>Peptoniphilaceae</taxon>
        <taxon>Peptoniphilus</taxon>
    </lineage>
</organism>
<sequence>MLDFGTLVIEQAEKGMIATHNLVLFLFIFGGILLLGGIVVCIISFLNSDNRILTTGLILVLASLLHFGAGLSWQKSLPKNVVVRIQPTVENLDQMVNGKSIVKRGEDYYFIDTLSNSEIQNLQKTNKLKETVNRDFEETAKVFK</sequence>
<keyword evidence="1" id="KW-1133">Transmembrane helix</keyword>